<dbReference type="InterPro" id="IPR013783">
    <property type="entry name" value="Ig-like_fold"/>
</dbReference>
<dbReference type="InterPro" id="IPR011044">
    <property type="entry name" value="Quino_amine_DH_bsu"/>
</dbReference>
<dbReference type="PANTHER" id="PTHR31270:SF1">
    <property type="entry name" value="GLUTAMINYL-PEPTIDE CYCLOTRANSFERASE"/>
    <property type="match status" value="1"/>
</dbReference>
<dbReference type="SUPFAM" id="SSF50969">
    <property type="entry name" value="YVTN repeat-like/Quinoprotein amine dehydrogenase"/>
    <property type="match status" value="1"/>
</dbReference>
<keyword evidence="2" id="KW-1185">Reference proteome</keyword>
<dbReference type="InterPro" id="IPR007788">
    <property type="entry name" value="QCT"/>
</dbReference>
<protein>
    <submittedName>
        <fullName evidence="1">Glutamine cyclotransferase</fullName>
    </submittedName>
</protein>
<dbReference type="PANTHER" id="PTHR31270">
    <property type="entry name" value="GLUTAMINYL-PEPTIDE CYCLOTRANSFERASE"/>
    <property type="match status" value="1"/>
</dbReference>
<evidence type="ECO:0000313" key="1">
    <source>
        <dbReference type="EMBL" id="AWM12496.1"/>
    </source>
</evidence>
<keyword evidence="1" id="KW-0808">Transferase</keyword>
<dbReference type="InterPro" id="IPR015943">
    <property type="entry name" value="WD40/YVTN_repeat-like_dom_sf"/>
</dbReference>
<dbReference type="RefSeq" id="WP_109567905.1">
    <property type="nucleotide sequence ID" value="NZ_CP029463.1"/>
</dbReference>
<dbReference type="Gene3D" id="2.60.40.10">
    <property type="entry name" value="Immunoglobulins"/>
    <property type="match status" value="1"/>
</dbReference>
<reference evidence="1 2" key="1">
    <citation type="submission" date="2018-05" db="EMBL/GenBank/DDBJ databases">
        <title>Flavobacterium sp. MEBiC07310.</title>
        <authorList>
            <person name="Baek K."/>
        </authorList>
    </citation>
    <scope>NUCLEOTIDE SEQUENCE [LARGE SCALE GENOMIC DNA]</scope>
    <source>
        <strain evidence="1 2">MEBiC07310</strain>
    </source>
</reference>
<organism evidence="1 2">
    <name type="scientific">Flavobacterium sediminis</name>
    <dbReference type="NCBI Taxonomy" id="2201181"/>
    <lineage>
        <taxon>Bacteria</taxon>
        <taxon>Pseudomonadati</taxon>
        <taxon>Bacteroidota</taxon>
        <taxon>Flavobacteriia</taxon>
        <taxon>Flavobacteriales</taxon>
        <taxon>Flavobacteriaceae</taxon>
        <taxon>Flavobacterium</taxon>
    </lineage>
</organism>
<dbReference type="Gene3D" id="2.130.10.10">
    <property type="entry name" value="YVTN repeat-like/Quinoprotein amine dehydrogenase"/>
    <property type="match status" value="1"/>
</dbReference>
<dbReference type="Proteomes" id="UP000245429">
    <property type="component" value="Chromosome"/>
</dbReference>
<evidence type="ECO:0000313" key="2">
    <source>
        <dbReference type="Proteomes" id="UP000245429"/>
    </source>
</evidence>
<gene>
    <name evidence="1" type="ORF">DI487_00450</name>
</gene>
<dbReference type="OrthoDB" id="9783700at2"/>
<sequence length="357" mass="40510">MIHFKLFAFTALSVAVLSCEKDKNELKNNFSIDTSHLKQVYSLNESINLQVKNAKNLPVDSIQYFLGDTKIGSATGNSLFPFALRETKLGSHTIKATVYTEGTTVDEETKITLASSIQPKLLNYKIVNTYPHDIKAYTQGFEFYRDTLFEGTGNGRGSGTGTRDVSSLRKTDYRTGEVFKKITLEDQYFGEGITVLNNKVYQLTWLNKEGYVYDADTFKKIKTFKYFKDIEGWGLTNDGKKLYMSDGSEKIYVLDPETMQEVDYINVYTQHAKIESLNELEWIDGKIWANIYGKDAIGVINTDGEVEAILNLGDLRNKVTQHPDIDVLNGIAYNPKTKTIFVTGKNWDKTFELLIEE</sequence>
<accession>A0A2U8QRL6</accession>
<dbReference type="Pfam" id="PF05096">
    <property type="entry name" value="Glu_cyclase_2"/>
    <property type="match status" value="1"/>
</dbReference>
<proteinExistence type="predicted"/>
<dbReference type="PROSITE" id="PS51257">
    <property type="entry name" value="PROKAR_LIPOPROTEIN"/>
    <property type="match status" value="1"/>
</dbReference>
<dbReference type="AlphaFoldDB" id="A0A2U8QRL6"/>
<dbReference type="EMBL" id="CP029463">
    <property type="protein sequence ID" value="AWM12496.1"/>
    <property type="molecule type" value="Genomic_DNA"/>
</dbReference>
<dbReference type="GO" id="GO:0016603">
    <property type="term" value="F:glutaminyl-peptide cyclotransferase activity"/>
    <property type="evidence" value="ECO:0007669"/>
    <property type="project" value="InterPro"/>
</dbReference>
<dbReference type="KEGG" id="fse:DI487_00450"/>
<name>A0A2U8QRL6_9FLAO</name>